<dbReference type="InterPro" id="IPR052967">
    <property type="entry name" value="Stress_Response_Assoc"/>
</dbReference>
<dbReference type="EMBL" id="CP097635">
    <property type="protein sequence ID" value="URI07889.1"/>
    <property type="molecule type" value="Genomic_DNA"/>
</dbReference>
<dbReference type="RefSeq" id="WP_250196114.1">
    <property type="nucleotide sequence ID" value="NZ_CP097635.1"/>
</dbReference>
<feature type="domain" description="DUF2382" evidence="1">
    <location>
        <begin position="139"/>
        <end position="249"/>
    </location>
</feature>
<dbReference type="PANTHER" id="PTHR38463">
    <property type="entry name" value="STRESS RESPONSE PROTEIN YSNF"/>
    <property type="match status" value="1"/>
</dbReference>
<evidence type="ECO:0000313" key="2">
    <source>
        <dbReference type="EMBL" id="URI07889.1"/>
    </source>
</evidence>
<dbReference type="Proteomes" id="UP001056201">
    <property type="component" value="Chromosome 1"/>
</dbReference>
<evidence type="ECO:0000259" key="1">
    <source>
        <dbReference type="Pfam" id="PF09557"/>
    </source>
</evidence>
<dbReference type="PANTHER" id="PTHR38463:SF1">
    <property type="entry name" value="STRESS RESPONSE PROTEIN YSNF"/>
    <property type="match status" value="1"/>
</dbReference>
<evidence type="ECO:0000313" key="3">
    <source>
        <dbReference type="Proteomes" id="UP001056201"/>
    </source>
</evidence>
<organism evidence="2 3">
    <name type="scientific">Aquincola tertiaricarbonis</name>
    <dbReference type="NCBI Taxonomy" id="391953"/>
    <lineage>
        <taxon>Bacteria</taxon>
        <taxon>Pseudomonadati</taxon>
        <taxon>Pseudomonadota</taxon>
        <taxon>Betaproteobacteria</taxon>
        <taxon>Burkholderiales</taxon>
        <taxon>Sphaerotilaceae</taxon>
        <taxon>Aquincola</taxon>
    </lineage>
</organism>
<dbReference type="Pfam" id="PF09557">
    <property type="entry name" value="DUF2382"/>
    <property type="match status" value="1"/>
</dbReference>
<name>A0ABY4S9I0_AQUTE</name>
<sequence length="340" mass="37281">MTRTIVGVFDHAEKANAALNDLTTAGIRREQITLSDAARTGDSAAQDQDDGMLAGVRSFFGNLFGDDDRDAAHYSQAMRLGWTVVKVEADDAQAEAAVQALERSGAVDLEEKASEWRATGWSDPAAQGQSIDQDADAVLPVVQETLEVGKREVATGGVRVYSRLVETPVSESVELRSEHAEVHRRPVDRPVTAEDLDSLGDRTIVVRETAEKAVVSKTARVVEEVSVGKTVEHHTQQINETLRSTEVEVERLPATAPTATADSLYHDHFKTTFAATGGTYEEYAPAYAYGAGLRGDTRFAGRDWSTIEPEVRSDWEQRHPGSAWERFKDAVQHAWHKATH</sequence>
<keyword evidence="3" id="KW-1185">Reference proteome</keyword>
<accession>A0ABY4S9I0</accession>
<protein>
    <submittedName>
        <fullName evidence="2">YsnF/AvaK domain-containing protein</fullName>
    </submittedName>
</protein>
<proteinExistence type="predicted"/>
<reference evidence="2" key="1">
    <citation type="submission" date="2022-05" db="EMBL/GenBank/DDBJ databases">
        <title>An RpoN-dependent PEP-CTERM gene is involved in floc formation of an Aquincola tertiaricarbonis strain.</title>
        <authorList>
            <person name="Qiu D."/>
            <person name="Xia M."/>
        </authorList>
    </citation>
    <scope>NUCLEOTIDE SEQUENCE</scope>
    <source>
        <strain evidence="2">RN12</strain>
    </source>
</reference>
<dbReference type="InterPro" id="IPR019060">
    <property type="entry name" value="DUF2382"/>
</dbReference>
<gene>
    <name evidence="2" type="ORF">MW290_04695</name>
</gene>